<feature type="compositionally biased region" description="Gly residues" evidence="1">
    <location>
        <begin position="243"/>
        <end position="260"/>
    </location>
</feature>
<evidence type="ECO:0000313" key="2">
    <source>
        <dbReference type="EMBL" id="RAW23273.1"/>
    </source>
</evidence>
<dbReference type="Proteomes" id="UP000251314">
    <property type="component" value="Unassembled WGS sequence"/>
</dbReference>
<name>A0A329REW2_9STRA</name>
<dbReference type="InterPro" id="IPR036875">
    <property type="entry name" value="Znf_CCHC_sf"/>
</dbReference>
<dbReference type="OrthoDB" id="126005at2759"/>
<dbReference type="GO" id="GO:0003676">
    <property type="term" value="F:nucleic acid binding"/>
    <property type="evidence" value="ECO:0007669"/>
    <property type="project" value="InterPro"/>
</dbReference>
<dbReference type="EMBL" id="MJFZ01001095">
    <property type="protein sequence ID" value="RAW23273.1"/>
    <property type="molecule type" value="Genomic_DNA"/>
</dbReference>
<gene>
    <name evidence="2" type="ORF">PC110_g20295</name>
</gene>
<dbReference type="SUPFAM" id="SSF57756">
    <property type="entry name" value="Retrovirus zinc finger-like domains"/>
    <property type="match status" value="1"/>
</dbReference>
<proteinExistence type="predicted"/>
<evidence type="ECO:0000256" key="1">
    <source>
        <dbReference type="SAM" id="MobiDB-lite"/>
    </source>
</evidence>
<dbReference type="VEuPathDB" id="FungiDB:PC110_g20295"/>
<evidence type="ECO:0000313" key="3">
    <source>
        <dbReference type="Proteomes" id="UP000251314"/>
    </source>
</evidence>
<sequence length="455" mass="50698">MTTRTNEERQLVVPLPPSRLVTDVNKNPPKMEGSLNLYRTQVMAYLHRFNAWGLVDGSIQRPGVEGAPQRDYDTLDFFVKNTLLRGAKVEDAERICDLPIGKEMWEDLEAHHTKREFSKYVWVLKKFFHAAYTREQTMDSWLQEIHVTRRALANLGRVIDDDLTVDVILMDVVHTHGDVVRQFSRIMTPGSRPTLQQVLNTLKSETEMDDIVRDGEEGNSKIMHVAKKQKIGDNSDKHVGWVKPGGGKSGGAKSNEGGGKTNSKGDTAKRKKGKCFYCDKEDHHTFECRKLKFDLKHGNVSDTEKTMPSNNAGGSSSGHGGNRGGPPQPSPLGMINRAENTCAVSSTRSTLSSMSDSSNSLEWILDSAAITHTCADRSLMRQIPYYVETNAPHESRTGEVTTEHLVSELPVSFLSTQDRREETEETLDCVLTGVRNATGCHVNSLSVDALEEEGW</sequence>
<accession>A0A329REW2</accession>
<reference evidence="2 3" key="1">
    <citation type="submission" date="2018-01" db="EMBL/GenBank/DDBJ databases">
        <title>Draft genome of the strawberry crown rot pathogen Phytophthora cactorum.</title>
        <authorList>
            <person name="Armitage A.D."/>
            <person name="Lysoe E."/>
            <person name="Nellist C.F."/>
            <person name="Harrison R.J."/>
            <person name="Brurberg M.B."/>
        </authorList>
    </citation>
    <scope>NUCLEOTIDE SEQUENCE [LARGE SCALE GENOMIC DNA]</scope>
    <source>
        <strain evidence="2 3">10300</strain>
    </source>
</reference>
<dbReference type="GO" id="GO:0008270">
    <property type="term" value="F:zinc ion binding"/>
    <property type="evidence" value="ECO:0007669"/>
    <property type="project" value="InterPro"/>
</dbReference>
<organism evidence="2 3">
    <name type="scientific">Phytophthora cactorum</name>
    <dbReference type="NCBI Taxonomy" id="29920"/>
    <lineage>
        <taxon>Eukaryota</taxon>
        <taxon>Sar</taxon>
        <taxon>Stramenopiles</taxon>
        <taxon>Oomycota</taxon>
        <taxon>Peronosporomycetes</taxon>
        <taxon>Peronosporales</taxon>
        <taxon>Peronosporaceae</taxon>
        <taxon>Phytophthora</taxon>
    </lineage>
</organism>
<feature type="compositionally biased region" description="Gly residues" evidence="1">
    <location>
        <begin position="315"/>
        <end position="324"/>
    </location>
</feature>
<dbReference type="Pfam" id="PF14223">
    <property type="entry name" value="Retrotran_gag_2"/>
    <property type="match status" value="1"/>
</dbReference>
<dbReference type="AlphaFoldDB" id="A0A329REW2"/>
<feature type="region of interest" description="Disordered" evidence="1">
    <location>
        <begin position="233"/>
        <end position="269"/>
    </location>
</feature>
<comment type="caution">
    <text evidence="2">The sequence shown here is derived from an EMBL/GenBank/DDBJ whole genome shotgun (WGS) entry which is preliminary data.</text>
</comment>
<protein>
    <recommendedName>
        <fullName evidence="4">CCHC-type domain-containing protein</fullName>
    </recommendedName>
</protein>
<evidence type="ECO:0008006" key="4">
    <source>
        <dbReference type="Google" id="ProtNLM"/>
    </source>
</evidence>
<keyword evidence="3" id="KW-1185">Reference proteome</keyword>
<feature type="region of interest" description="Disordered" evidence="1">
    <location>
        <begin position="299"/>
        <end position="335"/>
    </location>
</feature>